<evidence type="ECO:0000313" key="2">
    <source>
        <dbReference type="Proteomes" id="UP000201670"/>
    </source>
</evidence>
<dbReference type="RefSeq" id="YP_008130018.1">
    <property type="nucleotide sequence ID" value="NC_021559.1"/>
</dbReference>
<dbReference type="GeneID" id="15956769"/>
<accession>R9S7M4</accession>
<dbReference type="KEGG" id="vg:15956769"/>
<evidence type="ECO:0008006" key="3">
    <source>
        <dbReference type="Google" id="ProtNLM"/>
    </source>
</evidence>
<keyword evidence="2" id="KW-1185">Reference proteome</keyword>
<dbReference type="Gene3D" id="2.60.120.620">
    <property type="entry name" value="q2cbj1_9rhob like domain"/>
    <property type="match status" value="1"/>
</dbReference>
<proteinExistence type="predicted"/>
<dbReference type="Pfam" id="PF13759">
    <property type="entry name" value="2OG-FeII_Oxy_5"/>
    <property type="match status" value="1"/>
</dbReference>
<gene>
    <name evidence="1" type="ORF">PRAG_00088</name>
</gene>
<organism evidence="1 2">
    <name type="scientific">Prochlorococcus phage P-SSM3</name>
    <dbReference type="NCBI Taxonomy" id="536453"/>
    <lineage>
        <taxon>Viruses</taxon>
        <taxon>Duplodnaviria</taxon>
        <taxon>Heunggongvirae</taxon>
        <taxon>Uroviricota</taxon>
        <taxon>Caudoviricetes</taxon>
        <taxon>Pantevenvirales</taxon>
        <taxon>Kyanoviridae</taxon>
        <taxon>Ronodorvirus</taxon>
        <taxon>Ronodorvirus pssm3</taxon>
    </lineage>
</organism>
<dbReference type="InterPro" id="IPR012668">
    <property type="entry name" value="CHP02466"/>
</dbReference>
<name>R9S7M4_9CAUD</name>
<dbReference type="NCBIfam" id="TIGR02466">
    <property type="entry name" value="TIGR02466 family protein"/>
    <property type="match status" value="1"/>
</dbReference>
<dbReference type="Proteomes" id="UP000201670">
    <property type="component" value="Segment"/>
</dbReference>
<evidence type="ECO:0000313" key="1">
    <source>
        <dbReference type="EMBL" id="AGN12029.1"/>
    </source>
</evidence>
<dbReference type="EMBL" id="HQ337021">
    <property type="protein sequence ID" value="AGN12029.1"/>
    <property type="molecule type" value="Genomic_DNA"/>
</dbReference>
<protein>
    <recommendedName>
        <fullName evidence="3">Phytanoyl-CoA-dioxygenase</fullName>
    </recommendedName>
</protein>
<dbReference type="SUPFAM" id="SSF51197">
    <property type="entry name" value="Clavaminate synthase-like"/>
    <property type="match status" value="1"/>
</dbReference>
<reference evidence="1 2" key="1">
    <citation type="submission" date="2010-10" db="EMBL/GenBank/DDBJ databases">
        <title>The Genome Sequence of Prochlorococcus phage P-SSM3.</title>
        <authorList>
            <consortium name="The Broad Institute Genome Sequencing Platform"/>
            <person name="Henn M.R."/>
            <person name="Sullivan M.S."/>
            <person name="Osburne M.S."/>
            <person name="Levin J."/>
            <person name="Malboeuf C."/>
            <person name="Casali M."/>
            <person name="Russ C."/>
            <person name="Lennon N."/>
            <person name="Chapman S.B."/>
            <person name="Erlich R."/>
            <person name="Young S.K."/>
            <person name="Yandava C."/>
            <person name="Zeng Q."/>
            <person name="Alvarado L."/>
            <person name="Anderson S."/>
            <person name="Berlin A."/>
            <person name="Chen Z."/>
            <person name="Freedman E."/>
            <person name="Gellesch M."/>
            <person name="Goldberg J."/>
            <person name="Green L."/>
            <person name="Griggs A."/>
            <person name="Gujja S."/>
            <person name="Heilman E.R."/>
            <person name="Heiman D."/>
            <person name="Hollinger A."/>
            <person name="Howarth C."/>
            <person name="Larson L."/>
            <person name="Mehta T."/>
            <person name="Pearson M."/>
            <person name="Roberts A."/>
            <person name="Ryan E."/>
            <person name="Saif S."/>
            <person name="Shea T."/>
            <person name="Shenoy N."/>
            <person name="Sisk P."/>
            <person name="Stolte C."/>
            <person name="Sykes S."/>
            <person name="White J."/>
            <person name="Yu Q."/>
            <person name="Coleman M.L."/>
            <person name="Huang K.H."/>
            <person name="Weigele P.R."/>
            <person name="DeFrancesco A.S."/>
            <person name="Kern S.E."/>
            <person name="Thompson L.R."/>
            <person name="Fu R."/>
            <person name="Hombeck B."/>
            <person name="Chisholm S.W."/>
            <person name="Haas B."/>
            <person name="Nusbaum C."/>
            <person name="Birren B."/>
        </authorList>
    </citation>
    <scope>NUCLEOTIDE SEQUENCE [LARGE SCALE GENOMIC DNA]</scope>
    <source>
        <strain evidence="1 2">P-SSM3</strain>
    </source>
</reference>
<sequence>MIHPLFAIPLYINTVESLDYENINERLLKLDWEKVPQAEGTTTVNKEILNLPEFEDVKISIQEEIEKYVFGDLGVDDECTSLHCNRSWSMLHKTLDFSHSHNHENCQFSGILYTKMPEHGGGLTFYKEPLRYNWILPSIKPKLKEHTELTGNEISFDPEVGTIMIFPSFVYHGTPQNFSNEQRLNIVFNYSIKGEMGDNYFDKQVIK</sequence>